<accession>A0ABN9DFM3</accession>
<organism evidence="2 3">
    <name type="scientific">Staurois parvus</name>
    <dbReference type="NCBI Taxonomy" id="386267"/>
    <lineage>
        <taxon>Eukaryota</taxon>
        <taxon>Metazoa</taxon>
        <taxon>Chordata</taxon>
        <taxon>Craniata</taxon>
        <taxon>Vertebrata</taxon>
        <taxon>Euteleostomi</taxon>
        <taxon>Amphibia</taxon>
        <taxon>Batrachia</taxon>
        <taxon>Anura</taxon>
        <taxon>Neobatrachia</taxon>
        <taxon>Ranoidea</taxon>
        <taxon>Ranidae</taxon>
        <taxon>Staurois</taxon>
    </lineage>
</organism>
<feature type="compositionally biased region" description="Low complexity" evidence="1">
    <location>
        <begin position="63"/>
        <end position="80"/>
    </location>
</feature>
<evidence type="ECO:0000313" key="3">
    <source>
        <dbReference type="Proteomes" id="UP001162483"/>
    </source>
</evidence>
<sequence length="80" mass="7901">MPAVDPDDPYLIRCPLSCQGPRPVASPGGPAPAAPPEGPRDLSAPSGGSGAPPLRLRARDLSLRLGGPAPATPGPDACCP</sequence>
<evidence type="ECO:0000313" key="2">
    <source>
        <dbReference type="EMBL" id="CAI9570243.1"/>
    </source>
</evidence>
<evidence type="ECO:0000256" key="1">
    <source>
        <dbReference type="SAM" id="MobiDB-lite"/>
    </source>
</evidence>
<comment type="caution">
    <text evidence="2">The sequence shown here is derived from an EMBL/GenBank/DDBJ whole genome shotgun (WGS) entry which is preliminary data.</text>
</comment>
<dbReference type="Proteomes" id="UP001162483">
    <property type="component" value="Unassembled WGS sequence"/>
</dbReference>
<name>A0ABN9DFM3_9NEOB</name>
<feature type="region of interest" description="Disordered" evidence="1">
    <location>
        <begin position="1"/>
        <end position="80"/>
    </location>
</feature>
<reference evidence="2" key="1">
    <citation type="submission" date="2023-05" db="EMBL/GenBank/DDBJ databases">
        <authorList>
            <person name="Stuckert A."/>
        </authorList>
    </citation>
    <scope>NUCLEOTIDE SEQUENCE</scope>
</reference>
<feature type="non-terminal residue" evidence="2">
    <location>
        <position position="80"/>
    </location>
</feature>
<dbReference type="EMBL" id="CATNWA010014305">
    <property type="protein sequence ID" value="CAI9570243.1"/>
    <property type="molecule type" value="Genomic_DNA"/>
</dbReference>
<proteinExistence type="predicted"/>
<gene>
    <name evidence="2" type="ORF">SPARVUS_LOCUS7072045</name>
</gene>
<keyword evidence="3" id="KW-1185">Reference proteome</keyword>
<protein>
    <submittedName>
        <fullName evidence="2">Uncharacterized protein</fullName>
    </submittedName>
</protein>